<reference evidence="3" key="1">
    <citation type="journal article" date="2019" name="Int. J. Syst. Evol. Microbiol.">
        <title>The Global Catalogue of Microorganisms (GCM) 10K type strain sequencing project: providing services to taxonomists for standard genome sequencing and annotation.</title>
        <authorList>
            <consortium name="The Broad Institute Genomics Platform"/>
            <consortium name="The Broad Institute Genome Sequencing Center for Infectious Disease"/>
            <person name="Wu L."/>
            <person name="Ma J."/>
        </authorList>
    </citation>
    <scope>NUCLEOTIDE SEQUENCE [LARGE SCALE GENOMIC DNA]</scope>
    <source>
        <strain evidence="3">CGMCC 4.7349</strain>
    </source>
</reference>
<evidence type="ECO:0000313" key="2">
    <source>
        <dbReference type="EMBL" id="GGO46323.1"/>
    </source>
</evidence>
<feature type="compositionally biased region" description="Basic and acidic residues" evidence="1">
    <location>
        <begin position="81"/>
        <end position="90"/>
    </location>
</feature>
<gene>
    <name evidence="2" type="ORF">GCM10012286_36970</name>
</gene>
<feature type="region of interest" description="Disordered" evidence="1">
    <location>
        <begin position="1"/>
        <end position="90"/>
    </location>
</feature>
<dbReference type="EMBL" id="BMNG01000007">
    <property type="protein sequence ID" value="GGO46323.1"/>
    <property type="molecule type" value="Genomic_DNA"/>
</dbReference>
<organism evidence="2 3">
    <name type="scientific">Streptomyces lasiicapitis</name>
    <dbReference type="NCBI Taxonomy" id="1923961"/>
    <lineage>
        <taxon>Bacteria</taxon>
        <taxon>Bacillati</taxon>
        <taxon>Actinomycetota</taxon>
        <taxon>Actinomycetes</taxon>
        <taxon>Kitasatosporales</taxon>
        <taxon>Streptomycetaceae</taxon>
        <taxon>Streptomyces</taxon>
    </lineage>
</organism>
<evidence type="ECO:0000313" key="3">
    <source>
        <dbReference type="Proteomes" id="UP000656881"/>
    </source>
</evidence>
<sequence>MERTKAPGSAYAVVRGDEVAHRRTWGSDGNGAPITSRTPNQTSGISEREGLERSDRGDNEPGGVERRARSLVGVPLSGPPGERHRYSAAA</sequence>
<comment type="caution">
    <text evidence="2">The sequence shown here is derived from an EMBL/GenBank/DDBJ whole genome shotgun (WGS) entry which is preliminary data.</text>
</comment>
<feature type="compositionally biased region" description="Polar residues" evidence="1">
    <location>
        <begin position="33"/>
        <end position="45"/>
    </location>
</feature>
<keyword evidence="3" id="KW-1185">Reference proteome</keyword>
<protein>
    <submittedName>
        <fullName evidence="2">Uncharacterized protein</fullName>
    </submittedName>
</protein>
<name>A0ABQ2M600_9ACTN</name>
<accession>A0ABQ2M600</accession>
<evidence type="ECO:0000256" key="1">
    <source>
        <dbReference type="SAM" id="MobiDB-lite"/>
    </source>
</evidence>
<feature type="compositionally biased region" description="Basic and acidic residues" evidence="1">
    <location>
        <begin position="46"/>
        <end position="68"/>
    </location>
</feature>
<proteinExistence type="predicted"/>
<dbReference type="Proteomes" id="UP000656881">
    <property type="component" value="Unassembled WGS sequence"/>
</dbReference>
<dbReference type="RefSeq" id="WP_189174781.1">
    <property type="nucleotide sequence ID" value="NZ_BMNG01000007.1"/>
</dbReference>
<dbReference type="InterPro" id="IPR012338">
    <property type="entry name" value="Beta-lactam/transpept-like"/>
</dbReference>
<dbReference type="SUPFAM" id="SSF56601">
    <property type="entry name" value="beta-lactamase/transpeptidase-like"/>
    <property type="match status" value="1"/>
</dbReference>